<protein>
    <recommendedName>
        <fullName evidence="2">UPF0033 domain-containing protein</fullName>
    </recommendedName>
</protein>
<dbReference type="AlphaFoldDB" id="A0A2R6AB25"/>
<dbReference type="PANTHER" id="PTHR33279:SF6">
    <property type="entry name" value="SULFUR CARRIER PROTEIN YEDF-RELATED"/>
    <property type="match status" value="1"/>
</dbReference>
<dbReference type="InterPro" id="IPR001455">
    <property type="entry name" value="TusA-like"/>
</dbReference>
<comment type="similarity">
    <text evidence="1">Belongs to the sulfur carrier protein TusA family.</text>
</comment>
<comment type="caution">
    <text evidence="3">The sequence shown here is derived from an EMBL/GenBank/DDBJ whole genome shotgun (WGS) entry which is preliminary data.</text>
</comment>
<feature type="domain" description="UPF0033" evidence="2">
    <location>
        <begin position="13"/>
        <end position="37"/>
    </location>
</feature>
<gene>
    <name evidence="3" type="ORF">B9Q02_10350</name>
</gene>
<dbReference type="Gene3D" id="3.30.110.40">
    <property type="entry name" value="TusA-like domain"/>
    <property type="match status" value="1"/>
</dbReference>
<organism evidence="3 4">
    <name type="scientific">Candidatus Marsarchaeota G1 archaeon BE_D</name>
    <dbReference type="NCBI Taxonomy" id="1978156"/>
    <lineage>
        <taxon>Archaea</taxon>
        <taxon>Candidatus Marsarchaeota</taxon>
        <taxon>Candidatus Marsarchaeota group 1</taxon>
    </lineage>
</organism>
<evidence type="ECO:0000259" key="2">
    <source>
        <dbReference type="PROSITE" id="PS01148"/>
    </source>
</evidence>
<accession>A0A2R6AB25</accession>
<dbReference type="EMBL" id="NEXD01000098">
    <property type="protein sequence ID" value="PSN83620.1"/>
    <property type="molecule type" value="Genomic_DNA"/>
</dbReference>
<evidence type="ECO:0000313" key="4">
    <source>
        <dbReference type="Proteomes" id="UP000240569"/>
    </source>
</evidence>
<dbReference type="Proteomes" id="UP000240569">
    <property type="component" value="Unassembled WGS sequence"/>
</dbReference>
<sequence length="82" mass="9367">MDFGYQLKLERILDVTGKFCPEPVLRAMQAMESLKKGDLLMVLADDPAAERDLVEWAKRKNYKVVSLEKTGRTIKVVIEKAQ</sequence>
<dbReference type="CDD" id="cd00291">
    <property type="entry name" value="SirA_YedF_YeeD"/>
    <property type="match status" value="1"/>
</dbReference>
<dbReference type="PROSITE" id="PS01148">
    <property type="entry name" value="UPF0033"/>
    <property type="match status" value="1"/>
</dbReference>
<evidence type="ECO:0000313" key="3">
    <source>
        <dbReference type="EMBL" id="PSN83620.1"/>
    </source>
</evidence>
<dbReference type="Pfam" id="PF01206">
    <property type="entry name" value="TusA"/>
    <property type="match status" value="1"/>
</dbReference>
<dbReference type="InterPro" id="IPR036868">
    <property type="entry name" value="TusA-like_sf"/>
</dbReference>
<proteinExistence type="inferred from homology"/>
<dbReference type="PANTHER" id="PTHR33279">
    <property type="entry name" value="SULFUR CARRIER PROTEIN YEDF-RELATED"/>
    <property type="match status" value="1"/>
</dbReference>
<dbReference type="SUPFAM" id="SSF64307">
    <property type="entry name" value="SirA-like"/>
    <property type="match status" value="1"/>
</dbReference>
<evidence type="ECO:0000256" key="1">
    <source>
        <dbReference type="ARBA" id="ARBA00008984"/>
    </source>
</evidence>
<reference evidence="3 4" key="1">
    <citation type="submission" date="2017-04" db="EMBL/GenBank/DDBJ databases">
        <title>Novel microbial lineages endemic to geothermal iron-oxide mats fill important gaps in the evolutionary history of Archaea.</title>
        <authorList>
            <person name="Jay Z.J."/>
            <person name="Beam J.P."/>
            <person name="Dlakic M."/>
            <person name="Rusch D.B."/>
            <person name="Kozubal M.A."/>
            <person name="Inskeep W.P."/>
        </authorList>
    </citation>
    <scope>NUCLEOTIDE SEQUENCE [LARGE SCALE GENOMIC DNA]</scope>
    <source>
        <strain evidence="3">BE_D</strain>
    </source>
</reference>
<name>A0A2R6AB25_9ARCH</name>